<evidence type="ECO:0000313" key="3">
    <source>
        <dbReference type="Proteomes" id="UP000252558"/>
    </source>
</evidence>
<comment type="caution">
    <text evidence="2">The sequence shown here is derived from an EMBL/GenBank/DDBJ whole genome shotgun (WGS) entry which is preliminary data.</text>
</comment>
<keyword evidence="3" id="KW-1185">Reference proteome</keyword>
<dbReference type="RefSeq" id="WP_114339160.1">
    <property type="nucleotide sequence ID" value="NZ_QPID01000009.1"/>
</dbReference>
<dbReference type="AlphaFoldDB" id="A0A368N6E5"/>
<evidence type="ECO:0000256" key="1">
    <source>
        <dbReference type="SAM" id="Phobius"/>
    </source>
</evidence>
<dbReference type="OrthoDB" id="9962653at2"/>
<sequence length="94" mass="10239">MVSQAEILVLLLCSGLLGMVFAFRSSLAQIPYSRLLLGSLFAFVFGSVCTAVEHIFWSGFFNILEHIGFLLNAVLMAAWCFLATEEGMAKDADG</sequence>
<feature type="transmembrane region" description="Helical" evidence="1">
    <location>
        <begin position="6"/>
        <end position="23"/>
    </location>
</feature>
<evidence type="ECO:0000313" key="2">
    <source>
        <dbReference type="EMBL" id="RCU45710.1"/>
    </source>
</evidence>
<dbReference type="Proteomes" id="UP000252558">
    <property type="component" value="Unassembled WGS sequence"/>
</dbReference>
<feature type="transmembrane region" description="Helical" evidence="1">
    <location>
        <begin position="63"/>
        <end position="82"/>
    </location>
</feature>
<organism evidence="2 3">
    <name type="scientific">Corallincola holothuriorum</name>
    <dbReference type="NCBI Taxonomy" id="2282215"/>
    <lineage>
        <taxon>Bacteria</taxon>
        <taxon>Pseudomonadati</taxon>
        <taxon>Pseudomonadota</taxon>
        <taxon>Gammaproteobacteria</taxon>
        <taxon>Alteromonadales</taxon>
        <taxon>Psychromonadaceae</taxon>
        <taxon>Corallincola</taxon>
    </lineage>
</organism>
<protein>
    <submittedName>
        <fullName evidence="2">Uncharacterized protein</fullName>
    </submittedName>
</protein>
<keyword evidence="1" id="KW-0472">Membrane</keyword>
<dbReference type="EMBL" id="QPID01000009">
    <property type="protein sequence ID" value="RCU45710.1"/>
    <property type="molecule type" value="Genomic_DNA"/>
</dbReference>
<accession>A0A368N6E5</accession>
<name>A0A368N6E5_9GAMM</name>
<keyword evidence="1" id="KW-0812">Transmembrane</keyword>
<feature type="transmembrane region" description="Helical" evidence="1">
    <location>
        <begin position="35"/>
        <end position="57"/>
    </location>
</feature>
<proteinExistence type="predicted"/>
<reference evidence="2 3" key="1">
    <citation type="submission" date="2018-07" db="EMBL/GenBank/DDBJ databases">
        <title>Corallincola holothuriorum sp. nov., a new facultative anaerobe isolated from sea cucumber Apostichopus japonicus.</title>
        <authorList>
            <person name="Xia H."/>
        </authorList>
    </citation>
    <scope>NUCLEOTIDE SEQUENCE [LARGE SCALE GENOMIC DNA]</scope>
    <source>
        <strain evidence="2 3">C4</strain>
    </source>
</reference>
<keyword evidence="1" id="KW-1133">Transmembrane helix</keyword>
<gene>
    <name evidence="2" type="ORF">DU002_14725</name>
</gene>